<proteinExistence type="predicted"/>
<gene>
    <name evidence="1" type="ORF">G3I66_20270</name>
</gene>
<reference evidence="1 2" key="1">
    <citation type="submission" date="2020-01" db="EMBL/GenBank/DDBJ databases">
        <title>Insect and environment-associated Actinomycetes.</title>
        <authorList>
            <person name="Currrie C."/>
            <person name="Chevrette M."/>
            <person name="Carlson C."/>
            <person name="Stubbendieck R."/>
            <person name="Wendt-Pienkowski E."/>
        </authorList>
    </citation>
    <scope>NUCLEOTIDE SEQUENCE [LARGE SCALE GENOMIC DNA]</scope>
    <source>
        <strain evidence="1 2">SID7739</strain>
    </source>
</reference>
<dbReference type="AlphaFoldDB" id="A0A6G3TFT0"/>
<comment type="caution">
    <text evidence="1">The sequence shown here is derived from an EMBL/GenBank/DDBJ whole genome shotgun (WGS) entry which is preliminary data.</text>
</comment>
<dbReference type="Proteomes" id="UP000475666">
    <property type="component" value="Unassembled WGS sequence"/>
</dbReference>
<sequence>MTAGRYRVTVTTDGMPLIQGWWGCEATARRKFTSWVGEHGDRPGARVTLVDEETGERLTVWPDAR</sequence>
<evidence type="ECO:0008006" key="3">
    <source>
        <dbReference type="Google" id="ProtNLM"/>
    </source>
</evidence>
<name>A0A6G3TFT0_9ACTN</name>
<evidence type="ECO:0000313" key="1">
    <source>
        <dbReference type="EMBL" id="NEC35482.1"/>
    </source>
</evidence>
<dbReference type="EMBL" id="JAAGMQ010000607">
    <property type="protein sequence ID" value="NEC35482.1"/>
    <property type="molecule type" value="Genomic_DNA"/>
</dbReference>
<dbReference type="RefSeq" id="WP_164276386.1">
    <property type="nucleotide sequence ID" value="NZ_JAAGMQ010000607.1"/>
</dbReference>
<evidence type="ECO:0000313" key="2">
    <source>
        <dbReference type="Proteomes" id="UP000475666"/>
    </source>
</evidence>
<protein>
    <recommendedName>
        <fullName evidence="3">DUF2188 domain-containing protein</fullName>
    </recommendedName>
</protein>
<organism evidence="1 2">
    <name type="scientific">Streptomyces rubrogriseus</name>
    <dbReference type="NCBI Taxonomy" id="194673"/>
    <lineage>
        <taxon>Bacteria</taxon>
        <taxon>Bacillati</taxon>
        <taxon>Actinomycetota</taxon>
        <taxon>Actinomycetes</taxon>
        <taxon>Kitasatosporales</taxon>
        <taxon>Streptomycetaceae</taxon>
        <taxon>Streptomyces</taxon>
        <taxon>Streptomyces violaceoruber group</taxon>
    </lineage>
</organism>
<accession>A0A6G3TFT0</accession>